<dbReference type="RefSeq" id="WP_161656859.1">
    <property type="nucleotide sequence ID" value="NZ_BMGW01000002.1"/>
</dbReference>
<accession>A0A6L8VCH0</accession>
<gene>
    <name evidence="2" type="ORF">GS660_02705</name>
</gene>
<evidence type="ECO:0008006" key="4">
    <source>
        <dbReference type="Google" id="ProtNLM"/>
    </source>
</evidence>
<reference evidence="2 3" key="1">
    <citation type="submission" date="2020-01" db="EMBL/GenBank/DDBJ databases">
        <title>Frigidibacter albus SP32T (=CGMCC 1.13995T).</title>
        <authorList>
            <person name="Liao X."/>
        </authorList>
    </citation>
    <scope>NUCLEOTIDE SEQUENCE [LARGE SCALE GENOMIC DNA]</scope>
    <source>
        <strain evidence="2 3">SP32</strain>
    </source>
</reference>
<keyword evidence="1" id="KW-0732">Signal</keyword>
<keyword evidence="3" id="KW-1185">Reference proteome</keyword>
<protein>
    <recommendedName>
        <fullName evidence="4">DUF1127 domain-containing protein</fullName>
    </recommendedName>
</protein>
<sequence>MTTLTMTHNPLATLRDALATFFAAFAAARSVSAAMEAHRTPDPEALRALGIDPASFPKTI</sequence>
<name>A0A6L8VCH0_9RHOB</name>
<dbReference type="EMBL" id="WWNR01000002">
    <property type="protein sequence ID" value="MZQ88007.1"/>
    <property type="molecule type" value="Genomic_DNA"/>
</dbReference>
<evidence type="ECO:0000256" key="1">
    <source>
        <dbReference type="SAM" id="SignalP"/>
    </source>
</evidence>
<comment type="caution">
    <text evidence="2">The sequence shown here is derived from an EMBL/GenBank/DDBJ whole genome shotgun (WGS) entry which is preliminary data.</text>
</comment>
<feature type="chain" id="PRO_5026923892" description="DUF1127 domain-containing protein" evidence="1">
    <location>
        <begin position="27"/>
        <end position="60"/>
    </location>
</feature>
<evidence type="ECO:0000313" key="3">
    <source>
        <dbReference type="Proteomes" id="UP000477083"/>
    </source>
</evidence>
<organism evidence="2 3">
    <name type="scientific">Frigidibacter albus</name>
    <dbReference type="NCBI Taxonomy" id="1465486"/>
    <lineage>
        <taxon>Bacteria</taxon>
        <taxon>Pseudomonadati</taxon>
        <taxon>Pseudomonadota</taxon>
        <taxon>Alphaproteobacteria</taxon>
        <taxon>Rhodobacterales</taxon>
        <taxon>Paracoccaceae</taxon>
        <taxon>Frigidibacter</taxon>
    </lineage>
</organism>
<dbReference type="Proteomes" id="UP000477083">
    <property type="component" value="Unassembled WGS sequence"/>
</dbReference>
<dbReference type="AlphaFoldDB" id="A0A6L8VCH0"/>
<evidence type="ECO:0000313" key="2">
    <source>
        <dbReference type="EMBL" id="MZQ88007.1"/>
    </source>
</evidence>
<feature type="signal peptide" evidence="1">
    <location>
        <begin position="1"/>
        <end position="26"/>
    </location>
</feature>
<proteinExistence type="predicted"/>